<organism evidence="5 6">
    <name type="scientific">Gibberella zeae</name>
    <name type="common">Wheat head blight fungus</name>
    <name type="synonym">Fusarium graminearum</name>
    <dbReference type="NCBI Taxonomy" id="5518"/>
    <lineage>
        <taxon>Eukaryota</taxon>
        <taxon>Fungi</taxon>
        <taxon>Dikarya</taxon>
        <taxon>Ascomycota</taxon>
        <taxon>Pezizomycotina</taxon>
        <taxon>Sordariomycetes</taxon>
        <taxon>Hypocreomycetidae</taxon>
        <taxon>Hypocreales</taxon>
        <taxon>Nectriaceae</taxon>
        <taxon>Fusarium</taxon>
    </lineage>
</organism>
<dbReference type="InterPro" id="IPR036047">
    <property type="entry name" value="F-box-like_dom_sf"/>
</dbReference>
<feature type="domain" description="F-box" evidence="3">
    <location>
        <begin position="517"/>
        <end position="551"/>
    </location>
</feature>
<evidence type="ECO:0000313" key="5">
    <source>
        <dbReference type="EMBL" id="CAG1984838.1"/>
    </source>
</evidence>
<proteinExistence type="predicted"/>
<gene>
    <name evidence="5" type="ORF">MDCFG202_LOCUS259801</name>
</gene>
<dbReference type="CDD" id="cd09917">
    <property type="entry name" value="F-box_SF"/>
    <property type="match status" value="1"/>
</dbReference>
<dbReference type="AlphaFoldDB" id="A0A9N8RDC3"/>
<evidence type="ECO:0000259" key="4">
    <source>
        <dbReference type="Pfam" id="PF24476"/>
    </source>
</evidence>
<dbReference type="PANTHER" id="PTHR35186">
    <property type="entry name" value="ANK_REP_REGION DOMAIN-CONTAINING PROTEIN"/>
    <property type="match status" value="1"/>
</dbReference>
<evidence type="ECO:0000256" key="1">
    <source>
        <dbReference type="SAM" id="Coils"/>
    </source>
</evidence>
<evidence type="ECO:0000256" key="2">
    <source>
        <dbReference type="SAM" id="MobiDB-lite"/>
    </source>
</evidence>
<dbReference type="InterPro" id="IPR056002">
    <property type="entry name" value="DUF7580"/>
</dbReference>
<dbReference type="EMBL" id="CAJPIJ010000134">
    <property type="protein sequence ID" value="CAG1984838.1"/>
    <property type="molecule type" value="Genomic_DNA"/>
</dbReference>
<sequence>MSGFEVAGIVLGGIPLVISALEHYKNGVSLIQRYRRYERELQRLIRNLETEQVKLQNVCEKLLDGIVSPSLIDKMVENPGGELWSKQETQKAIRTRLWKSWDVFERTLRDIQTATDEMYDKLGHGSETSWSDMTLAAKELKRVAFALSRSAYSEHLATIRDGITNLESLATMNIELEPKRRVRSRVKLLNVLRTVVASIYRAVEPNLKCSREHSVSMRLSGGIDQPGYIDEDEIIRHHQTDLLLSHNQLENTSRLLGVHRHEWEGWLLRVVPNLQRTAQISLPPAMPASPKPKRGHEGSSAVLASETQCSTISLYEVLHNEDGCYFFSYRRRLQLAVFIATSVLHLYRTPWMLELPRSKNIIFVKTHDDVIDYSRAFLKAESTGPNEGGRNTMIPTPKLLPIGVLLVELIKGQRIESLRSENEVLNDELSALSDFMTAQRLVDDICQASSTYGSAVRRCLDVGFKAQACDVQNEDFRHNFYSGIVALLEEDLNNLPFLSPNLIMSTPTTEEPFTIFHKFPPEVQLEILRQCSEGDLVCLSLTCRDMHYLAKPLLSEKPDLSKVDQLGSTPDMPQDCMDSDYQYGTTTRRDMLLATNAEPIRLNTLFVKSQGARNTVHVFRALSSCDCATGWGVESIVKGLGGLLPCSVVEQVLGPTRPLTSTALSTTL</sequence>
<dbReference type="PANTHER" id="PTHR35186:SF4">
    <property type="entry name" value="PRION-INHIBITION AND PROPAGATION HELO DOMAIN-CONTAINING PROTEIN"/>
    <property type="match status" value="1"/>
</dbReference>
<comment type="caution">
    <text evidence="5">The sequence shown here is derived from an EMBL/GenBank/DDBJ whole genome shotgun (WGS) entry which is preliminary data.</text>
</comment>
<feature type="domain" description="DUF7580" evidence="4">
    <location>
        <begin position="192"/>
        <end position="494"/>
    </location>
</feature>
<dbReference type="Proteomes" id="UP000746612">
    <property type="component" value="Unassembled WGS sequence"/>
</dbReference>
<dbReference type="Pfam" id="PF00646">
    <property type="entry name" value="F-box"/>
    <property type="match status" value="1"/>
</dbReference>
<keyword evidence="1" id="KW-0175">Coiled coil</keyword>
<evidence type="ECO:0008006" key="7">
    <source>
        <dbReference type="Google" id="ProtNLM"/>
    </source>
</evidence>
<dbReference type="Pfam" id="PF24476">
    <property type="entry name" value="DUF7580"/>
    <property type="match status" value="1"/>
</dbReference>
<dbReference type="SUPFAM" id="SSF81383">
    <property type="entry name" value="F-box domain"/>
    <property type="match status" value="1"/>
</dbReference>
<accession>A0A9N8RDC3</accession>
<evidence type="ECO:0000313" key="6">
    <source>
        <dbReference type="Proteomes" id="UP000746612"/>
    </source>
</evidence>
<dbReference type="InterPro" id="IPR001810">
    <property type="entry name" value="F-box_dom"/>
</dbReference>
<feature type="coiled-coil region" evidence="1">
    <location>
        <begin position="27"/>
        <end position="61"/>
    </location>
</feature>
<protein>
    <recommendedName>
        <fullName evidence="7">F-box domain-containing protein</fullName>
    </recommendedName>
</protein>
<name>A0A9N8RDC3_GIBZA</name>
<reference evidence="5" key="1">
    <citation type="submission" date="2021-03" db="EMBL/GenBank/DDBJ databases">
        <authorList>
            <person name="Alouane T."/>
            <person name="Langin T."/>
            <person name="Bonhomme L."/>
        </authorList>
    </citation>
    <scope>NUCLEOTIDE SEQUENCE</scope>
    <source>
        <strain evidence="5">MDC_Fg202</strain>
    </source>
</reference>
<evidence type="ECO:0000259" key="3">
    <source>
        <dbReference type="Pfam" id="PF00646"/>
    </source>
</evidence>
<feature type="region of interest" description="Disordered" evidence="2">
    <location>
        <begin position="282"/>
        <end position="302"/>
    </location>
</feature>